<dbReference type="Pfam" id="PF00903">
    <property type="entry name" value="Glyoxalase"/>
    <property type="match status" value="1"/>
</dbReference>
<keyword evidence="4" id="KW-1185">Reference proteome</keyword>
<dbReference type="CDD" id="cd08353">
    <property type="entry name" value="VOC_like"/>
    <property type="match status" value="1"/>
</dbReference>
<dbReference type="PROSITE" id="PS51819">
    <property type="entry name" value="VOC"/>
    <property type="match status" value="1"/>
</dbReference>
<dbReference type="PANTHER" id="PTHR43048:SF5">
    <property type="entry name" value="BLR5325 PROTEIN"/>
    <property type="match status" value="1"/>
</dbReference>
<gene>
    <name evidence="3" type="ORF">GCM10009804_21370</name>
</gene>
<evidence type="ECO:0000259" key="2">
    <source>
        <dbReference type="PROSITE" id="PS51819"/>
    </source>
</evidence>
<dbReference type="InterPro" id="IPR029068">
    <property type="entry name" value="Glyas_Bleomycin-R_OHBP_Dase"/>
</dbReference>
<protein>
    <submittedName>
        <fullName evidence="3">VOC family protein</fullName>
    </submittedName>
</protein>
<comment type="caution">
    <text evidence="3">The sequence shown here is derived from an EMBL/GenBank/DDBJ whole genome shotgun (WGS) entry which is preliminary data.</text>
</comment>
<reference evidence="3 4" key="1">
    <citation type="journal article" date="2019" name="Int. J. Syst. Evol. Microbiol.">
        <title>The Global Catalogue of Microorganisms (GCM) 10K type strain sequencing project: providing services to taxonomists for standard genome sequencing and annotation.</title>
        <authorList>
            <consortium name="The Broad Institute Genomics Platform"/>
            <consortium name="The Broad Institute Genome Sequencing Center for Infectious Disease"/>
            <person name="Wu L."/>
            <person name="Ma J."/>
        </authorList>
    </citation>
    <scope>NUCLEOTIDE SEQUENCE [LARGE SCALE GENOMIC DNA]</scope>
    <source>
        <strain evidence="3 4">JCM 15572</strain>
    </source>
</reference>
<evidence type="ECO:0000256" key="1">
    <source>
        <dbReference type="ARBA" id="ARBA00022723"/>
    </source>
</evidence>
<dbReference type="Gene3D" id="3.10.180.10">
    <property type="entry name" value="2,3-Dihydroxybiphenyl 1,2-Dioxygenase, domain 1"/>
    <property type="match status" value="1"/>
</dbReference>
<keyword evidence="1" id="KW-0479">Metal-binding</keyword>
<evidence type="ECO:0000313" key="3">
    <source>
        <dbReference type="EMBL" id="GAA1564387.1"/>
    </source>
</evidence>
<dbReference type="PANTHER" id="PTHR43048">
    <property type="entry name" value="METHYLMALONYL-COA EPIMERASE"/>
    <property type="match status" value="1"/>
</dbReference>
<dbReference type="InterPro" id="IPR037523">
    <property type="entry name" value="VOC_core"/>
</dbReference>
<accession>A0ABN2CUC4</accession>
<dbReference type="RefSeq" id="WP_344233240.1">
    <property type="nucleotide sequence ID" value="NZ_BAAAPH010000006.1"/>
</dbReference>
<organism evidence="3 4">
    <name type="scientific">Kribbella hippodromi</name>
    <dbReference type="NCBI Taxonomy" id="434347"/>
    <lineage>
        <taxon>Bacteria</taxon>
        <taxon>Bacillati</taxon>
        <taxon>Actinomycetota</taxon>
        <taxon>Actinomycetes</taxon>
        <taxon>Propionibacteriales</taxon>
        <taxon>Kribbellaceae</taxon>
        <taxon>Kribbella</taxon>
    </lineage>
</organism>
<dbReference type="SUPFAM" id="SSF54593">
    <property type="entry name" value="Glyoxalase/Bleomycin resistance protein/Dihydroxybiphenyl dioxygenase"/>
    <property type="match status" value="1"/>
</dbReference>
<proteinExistence type="predicted"/>
<dbReference type="EMBL" id="BAAAPH010000006">
    <property type="protein sequence ID" value="GAA1564387.1"/>
    <property type="molecule type" value="Genomic_DNA"/>
</dbReference>
<evidence type="ECO:0000313" key="4">
    <source>
        <dbReference type="Proteomes" id="UP001501705"/>
    </source>
</evidence>
<dbReference type="InterPro" id="IPR051785">
    <property type="entry name" value="MMCE/EMCE_epimerase"/>
</dbReference>
<name>A0ABN2CUC4_9ACTN</name>
<feature type="domain" description="VOC" evidence="2">
    <location>
        <begin position="5"/>
        <end position="143"/>
    </location>
</feature>
<sequence>MTIKRMDHVGVVVDDLEAATAFFLELGMTEVGRAPIAGPWVDGVSGMTDVHAEIVFLRTPDGHGQLELTTYTHPVATTAEPSAPPNTIGLRNLMFAVEDLDDTVARLKPHGAELIGRIEQYETAHRLCYLRGPAGIIIALAEDLD</sequence>
<dbReference type="InterPro" id="IPR004360">
    <property type="entry name" value="Glyas_Fos-R_dOase_dom"/>
</dbReference>
<dbReference type="Proteomes" id="UP001501705">
    <property type="component" value="Unassembled WGS sequence"/>
</dbReference>